<protein>
    <submittedName>
        <fullName evidence="2">Uncharacterized protein</fullName>
    </submittedName>
</protein>
<dbReference type="EMBL" id="PP511596">
    <property type="protein sequence ID" value="XCD05724.1"/>
    <property type="molecule type" value="Genomic_DNA"/>
</dbReference>
<evidence type="ECO:0000313" key="2">
    <source>
        <dbReference type="EMBL" id="XCD05724.1"/>
    </source>
</evidence>
<proteinExistence type="predicted"/>
<evidence type="ECO:0000256" key="1">
    <source>
        <dbReference type="SAM" id="MobiDB-lite"/>
    </source>
</evidence>
<reference evidence="2" key="1">
    <citation type="submission" date="2024-03" db="EMBL/GenBank/DDBJ databases">
        <title>Diverse circular DNA viruses in blood, oral, and fecal samples of captive lemurs.</title>
        <authorList>
            <person name="Paietta E.N."/>
            <person name="Kraberger S."/>
            <person name="Lund M.C."/>
            <person name="Custer J.M."/>
            <person name="Vargas K.M."/>
            <person name="Ehmke E.E."/>
            <person name="Yoder A.D."/>
            <person name="Varsani A."/>
        </authorList>
    </citation>
    <scope>NUCLEOTIDE SEQUENCE</scope>
    <source>
        <strain evidence="2">Duke_24SF_44</strain>
    </source>
</reference>
<sequence length="93" mass="10136">MIAALTALALALVIGLPIILLGEAARDAREMHNPHHVPTRAAGPQDSEDTEDDLPGFYTSEGVYISPEALRAAQQRLDLNPAAWRRRDGAPRR</sequence>
<accession>A0AAU8B2B7</accession>
<organism evidence="2">
    <name type="scientific">Dulem virus 38</name>
    <dbReference type="NCBI Taxonomy" id="3145756"/>
    <lineage>
        <taxon>Viruses</taxon>
        <taxon>Duplodnaviria</taxon>
        <taxon>Heunggongvirae</taxon>
        <taxon>Uroviricota</taxon>
        <taxon>Caudoviricetes</taxon>
    </lineage>
</organism>
<name>A0AAU8B2B7_9CAUD</name>
<feature type="region of interest" description="Disordered" evidence="1">
    <location>
        <begin position="31"/>
        <end position="58"/>
    </location>
</feature>